<evidence type="ECO:0000313" key="2">
    <source>
        <dbReference type="Proteomes" id="UP000197215"/>
    </source>
</evidence>
<dbReference type="EMBL" id="FYEX01000001">
    <property type="protein sequence ID" value="SNC61737.1"/>
    <property type="molecule type" value="Genomic_DNA"/>
</dbReference>
<dbReference type="RefSeq" id="WP_088812430.1">
    <property type="nucleotide sequence ID" value="NZ_FYEX01000001.1"/>
</dbReference>
<sequence>MKENKQIDLERLRKDSHGMMKAISREAMKYQFVAGSHNSIKLRRSLALIERLDLVNKTLLSTDIHKVHSKRLADRYINKWNKFKKSKIDSWSKLPLKIRKQIPKPNDCGLASSHLRFFTLIDSVTEVNHKSALGAVKKMKTELLKKLKLHRGLWCVGVVECEVISLKMMKEIQRVGKNTNSEKRKLGVCDVLATDIKNSIYRNEDSLFLIHFHGVLLSTKEETFTLFNDSLRKSKQWSKAPRQIEIKKLSESFGGKGKTTDRNLKDISTYITKGGNDWCFNKSYLRYKIGFELDDSEVIDETTWVLKNWRRSEQLRKEHSEDGIEDSLSMTPSEIAELTLLIDQIMSLNRTRTGYLISTGS</sequence>
<evidence type="ECO:0000313" key="1">
    <source>
        <dbReference type="EMBL" id="SNC61737.1"/>
    </source>
</evidence>
<protein>
    <submittedName>
        <fullName evidence="1">Uncharacterized protein</fullName>
    </submittedName>
</protein>
<proteinExistence type="predicted"/>
<reference evidence="1 2" key="1">
    <citation type="submission" date="2017-06" db="EMBL/GenBank/DDBJ databases">
        <authorList>
            <person name="Kim H.J."/>
            <person name="Triplett B.A."/>
        </authorList>
    </citation>
    <scope>NUCLEOTIDE SEQUENCE [LARGE SCALE GENOMIC DNA]</scope>
    <source>
        <strain evidence="1 2">MWH-VicM1</strain>
    </source>
</reference>
<accession>A0A212T6Q7</accession>
<keyword evidence="2" id="KW-1185">Reference proteome</keyword>
<dbReference type="Proteomes" id="UP000197215">
    <property type="component" value="Unassembled WGS sequence"/>
</dbReference>
<dbReference type="AlphaFoldDB" id="A0A212T6Q7"/>
<organism evidence="1 2">
    <name type="scientific">Polynucleobacter victoriensis</name>
    <dbReference type="NCBI Taxonomy" id="2049319"/>
    <lineage>
        <taxon>Bacteria</taxon>
        <taxon>Pseudomonadati</taxon>
        <taxon>Pseudomonadota</taxon>
        <taxon>Betaproteobacteria</taxon>
        <taxon>Burkholderiales</taxon>
        <taxon>Burkholderiaceae</taxon>
        <taxon>Polynucleobacter</taxon>
    </lineage>
</organism>
<gene>
    <name evidence="1" type="ORF">SAMN06295916_0536</name>
</gene>
<name>A0A212T6Q7_9BURK</name>